<dbReference type="InterPro" id="IPR001461">
    <property type="entry name" value="Aspartic_peptidase_A1"/>
</dbReference>
<feature type="chain" id="PRO_5024274144" evidence="2">
    <location>
        <begin position="24"/>
        <end position="407"/>
    </location>
</feature>
<reference evidence="5" key="2">
    <citation type="submission" date="2019-10" db="EMBL/GenBank/DDBJ databases">
        <title>A de novo genome assembly of a pear dwarfing rootstock.</title>
        <authorList>
            <person name="Wang F."/>
            <person name="Wang J."/>
            <person name="Li S."/>
            <person name="Zhang Y."/>
            <person name="Fang M."/>
            <person name="Ma L."/>
            <person name="Zhao Y."/>
            <person name="Jiang S."/>
        </authorList>
    </citation>
    <scope>NUCLEOTIDE SEQUENCE [LARGE SCALE GENOMIC DNA]</scope>
</reference>
<dbReference type="InterPro" id="IPR033121">
    <property type="entry name" value="PEPTIDASE_A1"/>
</dbReference>
<keyword evidence="2" id="KW-0732">Signal</keyword>
<feature type="signal peptide" evidence="2">
    <location>
        <begin position="1"/>
        <end position="23"/>
    </location>
</feature>
<dbReference type="GO" id="GO:0006508">
    <property type="term" value="P:proteolysis"/>
    <property type="evidence" value="ECO:0007669"/>
    <property type="project" value="InterPro"/>
</dbReference>
<dbReference type="Pfam" id="PF14543">
    <property type="entry name" value="TAXi_N"/>
    <property type="match status" value="1"/>
</dbReference>
<reference evidence="4 5" key="3">
    <citation type="submission" date="2019-11" db="EMBL/GenBank/DDBJ databases">
        <title>A de novo genome assembly of a pear dwarfing rootstock.</title>
        <authorList>
            <person name="Wang F."/>
            <person name="Wang J."/>
            <person name="Li S."/>
            <person name="Zhang Y."/>
            <person name="Fang M."/>
            <person name="Ma L."/>
            <person name="Zhao Y."/>
            <person name="Jiang S."/>
        </authorList>
    </citation>
    <scope>NUCLEOTIDE SEQUENCE [LARGE SCALE GENOMIC DNA]</scope>
    <source>
        <strain evidence="4">S2</strain>
        <tissue evidence="4">Leaf</tissue>
    </source>
</reference>
<dbReference type="Gene3D" id="2.40.70.10">
    <property type="entry name" value="Acid Proteases"/>
    <property type="match status" value="2"/>
</dbReference>
<dbReference type="SUPFAM" id="SSF50630">
    <property type="entry name" value="Acid proteases"/>
    <property type="match status" value="1"/>
</dbReference>
<evidence type="ECO:0000313" key="4">
    <source>
        <dbReference type="EMBL" id="KAB2625281.1"/>
    </source>
</evidence>
<sequence>MASSLHFLLLVSSFLYTFSISQAKPYNQLNGLIFHVKKDVSTLQYVTEIHHGTPLVPTKLVVDLGGPFLWLNCSSSSSSRLIYQRSIQCLAAKPKTHVQGSNKKCDIFTENRITQVATQGDLLEDIMAVDQVTDGSKTGSKSITAVGYNILFSCAPIFSLNGIPSGAKGMLGLGRTQMSMASQISAQLSSKFQFIICLSSSNGVVLHENGHHSSNFRSKIPDSMTYTPLVNQVESPHEYIINLKSIKICGKKMSPDIVEGKIKLSTIVPYTTVESSIYATFTKVYEQAAMSMNMTRVSPVAPFGQCFSSRKNDGTLVGPKVPVIDLVLQSEMVEWRIHGRNSMVQVSDEVMCLGFLDGGLNLKTSMVIGGYQLEDTLLHFDVGASRLGFTHQSCFELRLDSEFKHTL</sequence>
<comment type="similarity">
    <text evidence="1">Belongs to the peptidase A1 family.</text>
</comment>
<keyword evidence="5" id="KW-1185">Reference proteome</keyword>
<evidence type="ECO:0000313" key="5">
    <source>
        <dbReference type="Proteomes" id="UP000327157"/>
    </source>
</evidence>
<dbReference type="InterPro" id="IPR032799">
    <property type="entry name" value="TAXi_C"/>
</dbReference>
<comment type="caution">
    <text evidence="4">The sequence shown here is derived from an EMBL/GenBank/DDBJ whole genome shotgun (WGS) entry which is preliminary data.</text>
</comment>
<dbReference type="PANTHER" id="PTHR47965:SF46">
    <property type="entry name" value="BASIC 7S GLOBULIN-LIKE"/>
    <property type="match status" value="1"/>
</dbReference>
<dbReference type="PROSITE" id="PS51767">
    <property type="entry name" value="PEPTIDASE_A1"/>
    <property type="match status" value="1"/>
</dbReference>
<accession>A0A5N5HGF4</accession>
<feature type="domain" description="Peptidase A1" evidence="3">
    <location>
        <begin position="45"/>
        <end position="390"/>
    </location>
</feature>
<dbReference type="Pfam" id="PF14541">
    <property type="entry name" value="TAXi_C"/>
    <property type="match status" value="1"/>
</dbReference>
<evidence type="ECO:0000256" key="1">
    <source>
        <dbReference type="ARBA" id="ARBA00007447"/>
    </source>
</evidence>
<dbReference type="OrthoDB" id="1162128at2759"/>
<evidence type="ECO:0000259" key="3">
    <source>
        <dbReference type="PROSITE" id="PS51767"/>
    </source>
</evidence>
<reference evidence="4 5" key="1">
    <citation type="submission" date="2019-09" db="EMBL/GenBank/DDBJ databases">
        <authorList>
            <person name="Ou C."/>
        </authorList>
    </citation>
    <scope>NUCLEOTIDE SEQUENCE [LARGE SCALE GENOMIC DNA]</scope>
    <source>
        <strain evidence="4">S2</strain>
        <tissue evidence="4">Leaf</tissue>
    </source>
</reference>
<dbReference type="InterPro" id="IPR032861">
    <property type="entry name" value="TAXi_N"/>
</dbReference>
<proteinExistence type="inferred from homology"/>
<gene>
    <name evidence="4" type="ORF">D8674_016941</name>
</gene>
<protein>
    <submittedName>
        <fullName evidence="4">Basic 7S globulin</fullName>
    </submittedName>
</protein>
<dbReference type="EMBL" id="SMOL01000160">
    <property type="protein sequence ID" value="KAB2625281.1"/>
    <property type="molecule type" value="Genomic_DNA"/>
</dbReference>
<dbReference type="Proteomes" id="UP000327157">
    <property type="component" value="Chromosome 16"/>
</dbReference>
<evidence type="ECO:0000256" key="2">
    <source>
        <dbReference type="SAM" id="SignalP"/>
    </source>
</evidence>
<dbReference type="InterPro" id="IPR021109">
    <property type="entry name" value="Peptidase_aspartic_dom_sf"/>
</dbReference>
<dbReference type="PANTHER" id="PTHR47965">
    <property type="entry name" value="ASPARTYL PROTEASE-RELATED"/>
    <property type="match status" value="1"/>
</dbReference>
<dbReference type="GO" id="GO:0004190">
    <property type="term" value="F:aspartic-type endopeptidase activity"/>
    <property type="evidence" value="ECO:0007669"/>
    <property type="project" value="InterPro"/>
</dbReference>
<name>A0A5N5HGF4_9ROSA</name>
<dbReference type="AlphaFoldDB" id="A0A5N5HGF4"/>
<organism evidence="4 5">
    <name type="scientific">Pyrus ussuriensis x Pyrus communis</name>
    <dbReference type="NCBI Taxonomy" id="2448454"/>
    <lineage>
        <taxon>Eukaryota</taxon>
        <taxon>Viridiplantae</taxon>
        <taxon>Streptophyta</taxon>
        <taxon>Embryophyta</taxon>
        <taxon>Tracheophyta</taxon>
        <taxon>Spermatophyta</taxon>
        <taxon>Magnoliopsida</taxon>
        <taxon>eudicotyledons</taxon>
        <taxon>Gunneridae</taxon>
        <taxon>Pentapetalae</taxon>
        <taxon>rosids</taxon>
        <taxon>fabids</taxon>
        <taxon>Rosales</taxon>
        <taxon>Rosaceae</taxon>
        <taxon>Amygdaloideae</taxon>
        <taxon>Maleae</taxon>
        <taxon>Pyrus</taxon>
    </lineage>
</organism>